<keyword evidence="1" id="KW-0812">Transmembrane</keyword>
<gene>
    <name evidence="2" type="ORF">OG327_24390</name>
</gene>
<feature type="transmembrane region" description="Helical" evidence="1">
    <location>
        <begin position="6"/>
        <end position="23"/>
    </location>
</feature>
<proteinExistence type="predicted"/>
<reference evidence="2" key="1">
    <citation type="submission" date="2022-10" db="EMBL/GenBank/DDBJ databases">
        <title>The complete genomes of actinobacterial strains from the NBC collection.</title>
        <authorList>
            <person name="Joergensen T.S."/>
            <person name="Alvarez Arevalo M."/>
            <person name="Sterndorff E.B."/>
            <person name="Faurdal D."/>
            <person name="Vuksanovic O."/>
            <person name="Mourched A.-S."/>
            <person name="Charusanti P."/>
            <person name="Shaw S."/>
            <person name="Blin K."/>
            <person name="Weber T."/>
        </authorList>
    </citation>
    <scope>NUCLEOTIDE SEQUENCE</scope>
    <source>
        <strain evidence="2">NBC_00049</strain>
    </source>
</reference>
<accession>A0AAU2JU41</accession>
<keyword evidence="1" id="KW-1133">Transmembrane helix</keyword>
<name>A0AAU2JU41_9ACTN</name>
<keyword evidence="1" id="KW-0472">Membrane</keyword>
<organism evidence="2">
    <name type="scientific">Streptomyces sp. NBC_00049</name>
    <dbReference type="NCBI Taxonomy" id="2903617"/>
    <lineage>
        <taxon>Bacteria</taxon>
        <taxon>Bacillati</taxon>
        <taxon>Actinomycetota</taxon>
        <taxon>Actinomycetes</taxon>
        <taxon>Kitasatosporales</taxon>
        <taxon>Streptomycetaceae</taxon>
        <taxon>Streptomyces</taxon>
    </lineage>
</organism>
<sequence>MEIGAVLIAMTGVVGTLGAALLTQRGAERAKRREIELLRVRDEARESHELRRSCYVELNRDSRQFTTALNRHLHVIRERAVEDADREALDAAKNAHRDRYSEAQMIAPDAVLERARVVNRALNEAYGQVKRLERGAPAPGETDGTAARAQHAVWEHIAAMRAAMRQDLGVDQPVSA</sequence>
<protein>
    <submittedName>
        <fullName evidence="2">Uncharacterized protein</fullName>
    </submittedName>
</protein>
<evidence type="ECO:0000313" key="2">
    <source>
        <dbReference type="EMBL" id="WTU76210.1"/>
    </source>
</evidence>
<dbReference type="AlphaFoldDB" id="A0AAU2JU41"/>
<dbReference type="EMBL" id="CP108264">
    <property type="protein sequence ID" value="WTU76210.1"/>
    <property type="molecule type" value="Genomic_DNA"/>
</dbReference>
<evidence type="ECO:0000256" key="1">
    <source>
        <dbReference type="SAM" id="Phobius"/>
    </source>
</evidence>